<comment type="caution">
    <text evidence="1">The sequence shown here is derived from an EMBL/GenBank/DDBJ whole genome shotgun (WGS) entry which is preliminary data.</text>
</comment>
<accession>A0A4V2STT5</accession>
<evidence type="ECO:0000313" key="1">
    <source>
        <dbReference type="EMBL" id="TCP51976.1"/>
    </source>
</evidence>
<dbReference type="AlphaFoldDB" id="A0A4V2STT5"/>
<dbReference type="OrthoDB" id="4933758at2"/>
<keyword evidence="2" id="KW-1185">Reference proteome</keyword>
<organism evidence="1 2">
    <name type="scientific">Tamaricihabitans halophyticus</name>
    <dbReference type="NCBI Taxonomy" id="1262583"/>
    <lineage>
        <taxon>Bacteria</taxon>
        <taxon>Bacillati</taxon>
        <taxon>Actinomycetota</taxon>
        <taxon>Actinomycetes</taxon>
        <taxon>Pseudonocardiales</taxon>
        <taxon>Pseudonocardiaceae</taxon>
        <taxon>Tamaricihabitans</taxon>
    </lineage>
</organism>
<dbReference type="EMBL" id="SLXQ01000006">
    <property type="protein sequence ID" value="TCP51976.1"/>
    <property type="molecule type" value="Genomic_DNA"/>
</dbReference>
<reference evidence="1 2" key="1">
    <citation type="submission" date="2019-03" db="EMBL/GenBank/DDBJ databases">
        <title>Genomic Encyclopedia of Type Strains, Phase IV (KMG-IV): sequencing the most valuable type-strain genomes for metagenomic binning, comparative biology and taxonomic classification.</title>
        <authorList>
            <person name="Goeker M."/>
        </authorList>
    </citation>
    <scope>NUCLEOTIDE SEQUENCE [LARGE SCALE GENOMIC DNA]</scope>
    <source>
        <strain evidence="1 2">DSM 45765</strain>
    </source>
</reference>
<sequence length="266" mass="29229">MTESELARSWRGAVTGELCWLDADGRPAALSVIPLSDAGQPCVALPYAQEARIAGLREAGEVAFVVSDSRSLRADQPALVGFGGVTVVDDVEGERFSDGLLEVELRKYPPSRALADSPLLRREHWWWLPRVLVRLRGATRVDELAARTNPARHAVLVRGGAAGLTVDTVDIAEWAEPRIRLTALAGGELDARDEPGLLFGYDYSMPDLERWESWTARGWAHGAEFAVDGLTGSPEVNLGPLRLRERMRRQRDLAKSCQRALGDRVL</sequence>
<protein>
    <submittedName>
        <fullName evidence="1">Uncharacterized protein</fullName>
    </submittedName>
</protein>
<dbReference type="RefSeq" id="WP_132877837.1">
    <property type="nucleotide sequence ID" value="NZ_SLXQ01000006.1"/>
</dbReference>
<gene>
    <name evidence="1" type="ORF">EV191_106140</name>
</gene>
<dbReference type="InterPro" id="IPR012349">
    <property type="entry name" value="Split_barrel_FMN-bd"/>
</dbReference>
<dbReference type="Gene3D" id="2.30.110.10">
    <property type="entry name" value="Electron Transport, Fmn-binding Protein, Chain A"/>
    <property type="match status" value="1"/>
</dbReference>
<dbReference type="Proteomes" id="UP000294911">
    <property type="component" value="Unassembled WGS sequence"/>
</dbReference>
<name>A0A4V2STT5_9PSEU</name>
<proteinExistence type="predicted"/>
<evidence type="ECO:0000313" key="2">
    <source>
        <dbReference type="Proteomes" id="UP000294911"/>
    </source>
</evidence>